<feature type="chain" id="PRO_5043362079" description="Secreted protein" evidence="1">
    <location>
        <begin position="18"/>
        <end position="71"/>
    </location>
</feature>
<name>A0AAV9RFW5_9TELE</name>
<protein>
    <recommendedName>
        <fullName evidence="4">Secreted protein</fullName>
    </recommendedName>
</protein>
<evidence type="ECO:0000313" key="3">
    <source>
        <dbReference type="Proteomes" id="UP001311232"/>
    </source>
</evidence>
<evidence type="ECO:0000313" key="2">
    <source>
        <dbReference type="EMBL" id="KAK5607896.1"/>
    </source>
</evidence>
<feature type="signal peptide" evidence="1">
    <location>
        <begin position="1"/>
        <end position="17"/>
    </location>
</feature>
<dbReference type="EMBL" id="JAHHUM010001909">
    <property type="protein sequence ID" value="KAK5607896.1"/>
    <property type="molecule type" value="Genomic_DNA"/>
</dbReference>
<evidence type="ECO:0000256" key="1">
    <source>
        <dbReference type="SAM" id="SignalP"/>
    </source>
</evidence>
<dbReference type="Proteomes" id="UP001311232">
    <property type="component" value="Unassembled WGS sequence"/>
</dbReference>
<keyword evidence="3" id="KW-1185">Reference proteome</keyword>
<reference evidence="2 3" key="1">
    <citation type="submission" date="2021-06" db="EMBL/GenBank/DDBJ databases">
        <authorList>
            <person name="Palmer J.M."/>
        </authorList>
    </citation>
    <scope>NUCLEOTIDE SEQUENCE [LARGE SCALE GENOMIC DNA]</scope>
    <source>
        <strain evidence="2 3">MEX-2019</strain>
        <tissue evidence="2">Muscle</tissue>
    </source>
</reference>
<sequence length="71" mass="7839">MDNICLACGLACCSVLCSVERTPGAGEQWAAIVRRPGTILGLRVLLRDPEWQSVGYKPWPLCPLWNTNLLL</sequence>
<comment type="caution">
    <text evidence="2">The sequence shown here is derived from an EMBL/GenBank/DDBJ whole genome shotgun (WGS) entry which is preliminary data.</text>
</comment>
<proteinExistence type="predicted"/>
<accession>A0AAV9RFW5</accession>
<organism evidence="2 3">
    <name type="scientific">Crenichthys baileyi</name>
    <name type="common">White River springfish</name>
    <dbReference type="NCBI Taxonomy" id="28760"/>
    <lineage>
        <taxon>Eukaryota</taxon>
        <taxon>Metazoa</taxon>
        <taxon>Chordata</taxon>
        <taxon>Craniata</taxon>
        <taxon>Vertebrata</taxon>
        <taxon>Euteleostomi</taxon>
        <taxon>Actinopterygii</taxon>
        <taxon>Neopterygii</taxon>
        <taxon>Teleostei</taxon>
        <taxon>Neoteleostei</taxon>
        <taxon>Acanthomorphata</taxon>
        <taxon>Ovalentaria</taxon>
        <taxon>Atherinomorphae</taxon>
        <taxon>Cyprinodontiformes</taxon>
        <taxon>Goodeidae</taxon>
        <taxon>Crenichthys</taxon>
    </lineage>
</organism>
<evidence type="ECO:0008006" key="4">
    <source>
        <dbReference type="Google" id="ProtNLM"/>
    </source>
</evidence>
<gene>
    <name evidence="2" type="ORF">CRENBAI_009018</name>
</gene>
<dbReference type="AlphaFoldDB" id="A0AAV9RFW5"/>
<keyword evidence="1" id="KW-0732">Signal</keyword>